<reference evidence="1" key="1">
    <citation type="submission" date="2014-09" db="EMBL/GenBank/DDBJ databases">
        <authorList>
            <person name="Magalhaes I.L.F."/>
            <person name="Oliveira U."/>
            <person name="Santos F.R."/>
            <person name="Vidigal T.H.D.A."/>
            <person name="Brescovit A.D."/>
            <person name="Santos A.J."/>
        </authorList>
    </citation>
    <scope>NUCLEOTIDE SEQUENCE</scope>
    <source>
        <tissue evidence="1">Shoot tissue taken approximately 20 cm above the soil surface</tissue>
    </source>
</reference>
<protein>
    <submittedName>
        <fullName evidence="1">Uncharacterized protein</fullName>
    </submittedName>
</protein>
<name>A0A0A9FXM9_ARUDO</name>
<reference evidence="1" key="2">
    <citation type="journal article" date="2015" name="Data Brief">
        <title>Shoot transcriptome of the giant reed, Arundo donax.</title>
        <authorList>
            <person name="Barrero R.A."/>
            <person name="Guerrero F.D."/>
            <person name="Moolhuijzen P."/>
            <person name="Goolsby J.A."/>
            <person name="Tidwell J."/>
            <person name="Bellgard S.E."/>
            <person name="Bellgard M.I."/>
        </authorList>
    </citation>
    <scope>NUCLEOTIDE SEQUENCE</scope>
    <source>
        <tissue evidence="1">Shoot tissue taken approximately 20 cm above the soil surface</tissue>
    </source>
</reference>
<dbReference type="EMBL" id="GBRH01180311">
    <property type="protein sequence ID" value="JAE17585.1"/>
    <property type="molecule type" value="Transcribed_RNA"/>
</dbReference>
<dbReference type="AlphaFoldDB" id="A0A0A9FXM9"/>
<accession>A0A0A9FXM9</accession>
<sequence length="28" mass="3543">MLNTFYMTYLKIWIEPPRAIDYLWMGLY</sequence>
<proteinExistence type="predicted"/>
<organism evidence="1">
    <name type="scientific">Arundo donax</name>
    <name type="common">Giant reed</name>
    <name type="synonym">Donax arundinaceus</name>
    <dbReference type="NCBI Taxonomy" id="35708"/>
    <lineage>
        <taxon>Eukaryota</taxon>
        <taxon>Viridiplantae</taxon>
        <taxon>Streptophyta</taxon>
        <taxon>Embryophyta</taxon>
        <taxon>Tracheophyta</taxon>
        <taxon>Spermatophyta</taxon>
        <taxon>Magnoliopsida</taxon>
        <taxon>Liliopsida</taxon>
        <taxon>Poales</taxon>
        <taxon>Poaceae</taxon>
        <taxon>PACMAD clade</taxon>
        <taxon>Arundinoideae</taxon>
        <taxon>Arundineae</taxon>
        <taxon>Arundo</taxon>
    </lineage>
</organism>
<evidence type="ECO:0000313" key="1">
    <source>
        <dbReference type="EMBL" id="JAE17585.1"/>
    </source>
</evidence>